<dbReference type="GeneID" id="76149622"/>
<evidence type="ECO:0000313" key="2">
    <source>
        <dbReference type="EMBL" id="KAI5961935.1"/>
    </source>
</evidence>
<organism evidence="2 3">
    <name type="scientific">Candida theae</name>
    <dbReference type="NCBI Taxonomy" id="1198502"/>
    <lineage>
        <taxon>Eukaryota</taxon>
        <taxon>Fungi</taxon>
        <taxon>Dikarya</taxon>
        <taxon>Ascomycota</taxon>
        <taxon>Saccharomycotina</taxon>
        <taxon>Pichiomycetes</taxon>
        <taxon>Debaryomycetaceae</taxon>
        <taxon>Candida/Lodderomyces clade</taxon>
        <taxon>Candida</taxon>
    </lineage>
</organism>
<dbReference type="Proteomes" id="UP001204833">
    <property type="component" value="Unassembled WGS sequence"/>
</dbReference>
<accession>A0AAD5BHC8</accession>
<gene>
    <name evidence="2" type="ORF">KGF57_001563</name>
</gene>
<dbReference type="EMBL" id="JAIHNG010000070">
    <property type="protein sequence ID" value="KAI5961935.1"/>
    <property type="molecule type" value="Genomic_DNA"/>
</dbReference>
<feature type="region of interest" description="Disordered" evidence="1">
    <location>
        <begin position="200"/>
        <end position="250"/>
    </location>
</feature>
<name>A0AAD5BHC8_9ASCO</name>
<evidence type="ECO:0000313" key="3">
    <source>
        <dbReference type="Proteomes" id="UP001204833"/>
    </source>
</evidence>
<reference evidence="2 3" key="1">
    <citation type="journal article" date="2022" name="DNA Res.">
        <title>Genome analysis of five recently described species of the CUG-Ser clade uncovers Candida theae as a new hybrid lineage with pathogenic potential in the Candida parapsilosis species complex.</title>
        <authorList>
            <person name="Mixao V."/>
            <person name="Del Olmo V."/>
            <person name="Hegedusova E."/>
            <person name="Saus E."/>
            <person name="Pryszcz L."/>
            <person name="Cillingova A."/>
            <person name="Nosek J."/>
            <person name="Gabaldon T."/>
        </authorList>
    </citation>
    <scope>NUCLEOTIDE SEQUENCE [LARGE SCALE GENOMIC DNA]</scope>
    <source>
        <strain evidence="2 3">CBS 12239</strain>
    </source>
</reference>
<comment type="caution">
    <text evidence="2">The sequence shown here is derived from an EMBL/GenBank/DDBJ whole genome shotgun (WGS) entry which is preliminary data.</text>
</comment>
<proteinExistence type="predicted"/>
<dbReference type="RefSeq" id="XP_051609909.1">
    <property type="nucleotide sequence ID" value="XM_051750781.1"/>
</dbReference>
<keyword evidence="3" id="KW-1185">Reference proteome</keyword>
<dbReference type="AlphaFoldDB" id="A0AAD5BHC8"/>
<protein>
    <submittedName>
        <fullName evidence="2">Uncharacterized protein</fullName>
    </submittedName>
</protein>
<feature type="compositionally biased region" description="Polar residues" evidence="1">
    <location>
        <begin position="216"/>
        <end position="225"/>
    </location>
</feature>
<evidence type="ECO:0000256" key="1">
    <source>
        <dbReference type="SAM" id="MobiDB-lite"/>
    </source>
</evidence>
<sequence length="274" mass="30732">MARNGRRLTLHEIYSDDVPPLADSTWQQLPKVKQKSKRKPKAMHPKNGTTVCRGRLIQTIEEPLNSVEEAPLVDTHAAIEAPYGVSTPGLSNNNPVTSSHPTRLPTIRTLLNKVRDASITTTAQNVFDMCTFYNKPHSLVSDLGRPNAVQDDQQNNMSEGNMDNSPVSYHLDLQSAQPPSGNLQKVAINFLLNDELERPNIQPYPDVQDVSDFEETNPNGTQQSYDAAEVEDGVTSHDTRNKLNSSRSKTRRQYSMTVFDAMDLLHCEKPIYKY</sequence>